<organism evidence="1 2">
    <name type="scientific">Medicago truncatula</name>
    <name type="common">Barrel medic</name>
    <name type="synonym">Medicago tribuloides</name>
    <dbReference type="NCBI Taxonomy" id="3880"/>
    <lineage>
        <taxon>Eukaryota</taxon>
        <taxon>Viridiplantae</taxon>
        <taxon>Streptophyta</taxon>
        <taxon>Embryophyta</taxon>
        <taxon>Tracheophyta</taxon>
        <taxon>Spermatophyta</taxon>
        <taxon>Magnoliopsida</taxon>
        <taxon>eudicotyledons</taxon>
        <taxon>Gunneridae</taxon>
        <taxon>Pentapetalae</taxon>
        <taxon>rosids</taxon>
        <taxon>fabids</taxon>
        <taxon>Fabales</taxon>
        <taxon>Fabaceae</taxon>
        <taxon>Papilionoideae</taxon>
        <taxon>50 kb inversion clade</taxon>
        <taxon>NPAAA clade</taxon>
        <taxon>Hologalegina</taxon>
        <taxon>IRL clade</taxon>
        <taxon>Trifolieae</taxon>
        <taxon>Medicago</taxon>
    </lineage>
</organism>
<dbReference type="Gene3D" id="3.30.559.10">
    <property type="entry name" value="Chloramphenicol acetyltransferase-like domain"/>
    <property type="match status" value="1"/>
</dbReference>
<dbReference type="EMBL" id="PSQE01000004">
    <property type="protein sequence ID" value="RHN58377.1"/>
    <property type="molecule type" value="Genomic_DNA"/>
</dbReference>
<sequence>MIVNVRESTMVCLSEEVARRTTWISNSDLKSPSFHWPSLYFYRTNNTSNFFNAKIMKEALS</sequence>
<keyword evidence="1" id="KW-0808">Transferase</keyword>
<evidence type="ECO:0000313" key="2">
    <source>
        <dbReference type="Proteomes" id="UP000265566"/>
    </source>
</evidence>
<dbReference type="EC" id="2.3.1.133" evidence="1"/>
<dbReference type="Proteomes" id="UP000265566">
    <property type="component" value="Chromosome 4"/>
</dbReference>
<reference evidence="2" key="1">
    <citation type="journal article" date="2018" name="Nat. Plants">
        <title>Whole-genome landscape of Medicago truncatula symbiotic genes.</title>
        <authorList>
            <person name="Pecrix Y."/>
            <person name="Staton S.E."/>
            <person name="Sallet E."/>
            <person name="Lelandais-Briere C."/>
            <person name="Moreau S."/>
            <person name="Carrere S."/>
            <person name="Blein T."/>
            <person name="Jardinaud M.F."/>
            <person name="Latrasse D."/>
            <person name="Zouine M."/>
            <person name="Zahm M."/>
            <person name="Kreplak J."/>
            <person name="Mayjonade B."/>
            <person name="Satge C."/>
            <person name="Perez M."/>
            <person name="Cauet S."/>
            <person name="Marande W."/>
            <person name="Chantry-Darmon C."/>
            <person name="Lopez-Roques C."/>
            <person name="Bouchez O."/>
            <person name="Berard A."/>
            <person name="Debelle F."/>
            <person name="Munos S."/>
            <person name="Bendahmane A."/>
            <person name="Berges H."/>
            <person name="Niebel A."/>
            <person name="Buitink J."/>
            <person name="Frugier F."/>
            <person name="Benhamed M."/>
            <person name="Crespi M."/>
            <person name="Gouzy J."/>
            <person name="Gamas P."/>
        </authorList>
    </citation>
    <scope>NUCLEOTIDE SEQUENCE [LARGE SCALE GENOMIC DNA]</scope>
    <source>
        <strain evidence="2">cv. Jemalong A17</strain>
    </source>
</reference>
<proteinExistence type="predicted"/>
<evidence type="ECO:0000313" key="1">
    <source>
        <dbReference type="EMBL" id="RHN58377.1"/>
    </source>
</evidence>
<comment type="caution">
    <text evidence="1">The sequence shown here is derived from an EMBL/GenBank/DDBJ whole genome shotgun (WGS) entry which is preliminary data.</text>
</comment>
<name>A0A396I6B3_MEDTR</name>
<keyword evidence="1" id="KW-0012">Acyltransferase</keyword>
<dbReference type="Gramene" id="rna20284">
    <property type="protein sequence ID" value="RHN58377.1"/>
    <property type="gene ID" value="gene20284"/>
</dbReference>
<accession>A0A396I6B3</accession>
<dbReference type="InterPro" id="IPR023213">
    <property type="entry name" value="CAT-like_dom_sf"/>
</dbReference>
<gene>
    <name evidence="1" type="ORF">MtrunA17_Chr4g0001781</name>
</gene>
<dbReference type="GO" id="GO:0047172">
    <property type="term" value="F:shikimate O-hydroxycinnamoyltransferase activity"/>
    <property type="evidence" value="ECO:0007669"/>
    <property type="project" value="UniProtKB-EC"/>
</dbReference>
<dbReference type="AlphaFoldDB" id="A0A396I6B3"/>
<protein>
    <submittedName>
        <fullName evidence="1">Putative shikimate O-hydroxycinnamoyltransferase</fullName>
        <ecNumber evidence="1">2.3.1.133</ecNumber>
    </submittedName>
</protein>